<dbReference type="PROSITE" id="PS50089">
    <property type="entry name" value="ZF_RING_2"/>
    <property type="match status" value="1"/>
</dbReference>
<dbReference type="AlphaFoldDB" id="A0ABD1RSG7"/>
<gene>
    <name evidence="11" type="ORF">Adt_26989</name>
</gene>
<keyword evidence="3" id="KW-0479">Metal-binding</keyword>
<evidence type="ECO:0000256" key="3">
    <source>
        <dbReference type="ARBA" id="ARBA00022723"/>
    </source>
</evidence>
<evidence type="ECO:0000256" key="9">
    <source>
        <dbReference type="SAM" id="MobiDB-lite"/>
    </source>
</evidence>
<evidence type="ECO:0000256" key="2">
    <source>
        <dbReference type="ARBA" id="ARBA00022692"/>
    </source>
</evidence>
<feature type="domain" description="RING-type" evidence="10">
    <location>
        <begin position="460"/>
        <end position="502"/>
    </location>
</feature>
<dbReference type="InterPro" id="IPR051653">
    <property type="entry name" value="E3_ligase_sorting_rcpt"/>
</dbReference>
<accession>A0ABD1RSG7</accession>
<dbReference type="FunFam" id="3.30.40.10:FF:000388">
    <property type="entry name" value="Putative RING zinc finger domain superfamily protein"/>
    <property type="match status" value="1"/>
</dbReference>
<dbReference type="GO" id="GO:0008270">
    <property type="term" value="F:zinc ion binding"/>
    <property type="evidence" value="ECO:0007669"/>
    <property type="project" value="UniProtKB-KW"/>
</dbReference>
<dbReference type="CDD" id="cd16472">
    <property type="entry name" value="RING-H2_RNF38-like"/>
    <property type="match status" value="1"/>
</dbReference>
<evidence type="ECO:0000256" key="1">
    <source>
        <dbReference type="ARBA" id="ARBA00004167"/>
    </source>
</evidence>
<evidence type="ECO:0000256" key="5">
    <source>
        <dbReference type="ARBA" id="ARBA00022833"/>
    </source>
</evidence>
<keyword evidence="2" id="KW-0812">Transmembrane</keyword>
<dbReference type="Gene3D" id="3.30.40.10">
    <property type="entry name" value="Zinc/RING finger domain, C3HC4 (zinc finger)"/>
    <property type="match status" value="1"/>
</dbReference>
<protein>
    <submittedName>
        <fullName evidence="11">RING-type domain-containing protein</fullName>
    </submittedName>
</protein>
<organism evidence="11 12">
    <name type="scientific">Abeliophyllum distichum</name>
    <dbReference type="NCBI Taxonomy" id="126358"/>
    <lineage>
        <taxon>Eukaryota</taxon>
        <taxon>Viridiplantae</taxon>
        <taxon>Streptophyta</taxon>
        <taxon>Embryophyta</taxon>
        <taxon>Tracheophyta</taxon>
        <taxon>Spermatophyta</taxon>
        <taxon>Magnoliopsida</taxon>
        <taxon>eudicotyledons</taxon>
        <taxon>Gunneridae</taxon>
        <taxon>Pentapetalae</taxon>
        <taxon>asterids</taxon>
        <taxon>lamiids</taxon>
        <taxon>Lamiales</taxon>
        <taxon>Oleaceae</taxon>
        <taxon>Forsythieae</taxon>
        <taxon>Abeliophyllum</taxon>
    </lineage>
</organism>
<sequence length="524" mass="58152">MWFGFSSHFSESKAGKASSLVLGKDDKLRSPNANRDVKFVLGWYGKAYLLGLFVVEIWGHFLHPIIFVETEEKKKQMGSSSSLMVSPSSSSRKSSGFGGLNRTKRRLSFLLCGAASTSRSNLELEDYCQESSASSTKNLAPISDVSHDSIIESSSMFSSEVGDTSSIAETGEPSGSDNSIIEEALVECELNVKASRDLARLLNNKEPVSYQNAVVDDNNTNLRSHSIASDSLPPFQLSGDESAHMTTTSSQGYLVSDNARDLRSGYLLHLNVKEIALKQEEIVGGYFGMLYQDGEIPQPWFLPLVMLMKLGSHDRWLLDIGGIHNDGVGHDMDSFSARRRSRNERRRLLRSEISERMIGGLNEGARQTTFCASGLHHEGTCSCESIFSSEESSTLASISRIIMLAEALFEVLDEIQRQSLSLSPSVLSLPAPESVVDAFPLKYYKKQKAIESDTSDVQQCYICLADYEEGDKLRVLPCNHEYHVACIDKWLKEINRVCPLCRRNVCEDGRRMFGLKHGSTMKVM</sequence>
<dbReference type="PANTHER" id="PTHR47168">
    <property type="entry name" value="RING ZINC FINGER DOMAIN SUPERFAMILY PROTEIN-RELATED"/>
    <property type="match status" value="1"/>
</dbReference>
<keyword evidence="12" id="KW-1185">Reference proteome</keyword>
<evidence type="ECO:0000313" key="12">
    <source>
        <dbReference type="Proteomes" id="UP001604336"/>
    </source>
</evidence>
<reference evidence="12" key="1">
    <citation type="submission" date="2024-07" db="EMBL/GenBank/DDBJ databases">
        <title>Two chromosome-level genome assemblies of Korean endemic species Abeliophyllum distichum and Forsythia ovata (Oleaceae).</title>
        <authorList>
            <person name="Jang H."/>
        </authorList>
    </citation>
    <scope>NUCLEOTIDE SEQUENCE [LARGE SCALE GENOMIC DNA]</scope>
</reference>
<evidence type="ECO:0000259" key="10">
    <source>
        <dbReference type="PROSITE" id="PS50089"/>
    </source>
</evidence>
<evidence type="ECO:0000256" key="8">
    <source>
        <dbReference type="PROSITE-ProRule" id="PRU00175"/>
    </source>
</evidence>
<dbReference type="SUPFAM" id="SSF57850">
    <property type="entry name" value="RING/U-box"/>
    <property type="match status" value="1"/>
</dbReference>
<dbReference type="Pfam" id="PF13639">
    <property type="entry name" value="zf-RING_2"/>
    <property type="match status" value="1"/>
</dbReference>
<evidence type="ECO:0000256" key="7">
    <source>
        <dbReference type="ARBA" id="ARBA00023136"/>
    </source>
</evidence>
<dbReference type="InterPro" id="IPR001841">
    <property type="entry name" value="Znf_RING"/>
</dbReference>
<keyword evidence="6" id="KW-1133">Transmembrane helix</keyword>
<dbReference type="GO" id="GO:0016020">
    <property type="term" value="C:membrane"/>
    <property type="evidence" value="ECO:0007669"/>
    <property type="project" value="UniProtKB-SubCell"/>
</dbReference>
<dbReference type="SMART" id="SM00184">
    <property type="entry name" value="RING"/>
    <property type="match status" value="1"/>
</dbReference>
<keyword evidence="5" id="KW-0862">Zinc</keyword>
<evidence type="ECO:0000313" key="11">
    <source>
        <dbReference type="EMBL" id="KAL2491361.1"/>
    </source>
</evidence>
<dbReference type="PANTHER" id="PTHR47168:SF1">
    <property type="entry name" value="OS02G0798600 PROTEIN"/>
    <property type="match status" value="1"/>
</dbReference>
<dbReference type="Proteomes" id="UP001604336">
    <property type="component" value="Unassembled WGS sequence"/>
</dbReference>
<comment type="caution">
    <text evidence="11">The sequence shown here is derived from an EMBL/GenBank/DDBJ whole genome shotgun (WGS) entry which is preliminary data.</text>
</comment>
<feature type="region of interest" description="Disordered" evidence="9">
    <location>
        <begin position="78"/>
        <end position="99"/>
    </location>
</feature>
<dbReference type="EMBL" id="JBFOLK010000008">
    <property type="protein sequence ID" value="KAL2491361.1"/>
    <property type="molecule type" value="Genomic_DNA"/>
</dbReference>
<evidence type="ECO:0000256" key="6">
    <source>
        <dbReference type="ARBA" id="ARBA00022989"/>
    </source>
</evidence>
<feature type="compositionally biased region" description="Low complexity" evidence="9">
    <location>
        <begin position="78"/>
        <end position="95"/>
    </location>
</feature>
<keyword evidence="7" id="KW-0472">Membrane</keyword>
<name>A0ABD1RSG7_9LAMI</name>
<dbReference type="InterPro" id="IPR013083">
    <property type="entry name" value="Znf_RING/FYVE/PHD"/>
</dbReference>
<evidence type="ECO:0000256" key="4">
    <source>
        <dbReference type="ARBA" id="ARBA00022771"/>
    </source>
</evidence>
<keyword evidence="4 8" id="KW-0863">Zinc-finger</keyword>
<proteinExistence type="predicted"/>
<comment type="subcellular location">
    <subcellularLocation>
        <location evidence="1">Membrane</location>
        <topology evidence="1">Single-pass membrane protein</topology>
    </subcellularLocation>
</comment>